<sequence length="107" mass="12195">MNMDIDHHTGFPRVWNSFRGHATYRRRSLGRKHAETKRPATKNKMSPASRSSPCHGSRINGPRDDGFTSGMRALGQHRSRQLSKGVCRAGDDLSGRPWLWRRKLEAV</sequence>
<accession>A0A6A5W820</accession>
<evidence type="ECO:0000313" key="2">
    <source>
        <dbReference type="EMBL" id="KAF1997014.1"/>
    </source>
</evidence>
<dbReference type="Proteomes" id="UP000799779">
    <property type="component" value="Unassembled WGS sequence"/>
</dbReference>
<dbReference type="AlphaFoldDB" id="A0A6A5W820"/>
<protein>
    <submittedName>
        <fullName evidence="2">Uncharacterized protein</fullName>
    </submittedName>
</protein>
<gene>
    <name evidence="2" type="ORF">P154DRAFT_300613</name>
</gene>
<feature type="region of interest" description="Disordered" evidence="1">
    <location>
        <begin position="25"/>
        <end position="84"/>
    </location>
</feature>
<feature type="compositionally biased region" description="Polar residues" evidence="1">
    <location>
        <begin position="43"/>
        <end position="54"/>
    </location>
</feature>
<evidence type="ECO:0000256" key="1">
    <source>
        <dbReference type="SAM" id="MobiDB-lite"/>
    </source>
</evidence>
<organism evidence="2 3">
    <name type="scientific">Amniculicola lignicola CBS 123094</name>
    <dbReference type="NCBI Taxonomy" id="1392246"/>
    <lineage>
        <taxon>Eukaryota</taxon>
        <taxon>Fungi</taxon>
        <taxon>Dikarya</taxon>
        <taxon>Ascomycota</taxon>
        <taxon>Pezizomycotina</taxon>
        <taxon>Dothideomycetes</taxon>
        <taxon>Pleosporomycetidae</taxon>
        <taxon>Pleosporales</taxon>
        <taxon>Amniculicolaceae</taxon>
        <taxon>Amniculicola</taxon>
    </lineage>
</organism>
<name>A0A6A5W820_9PLEO</name>
<proteinExistence type="predicted"/>
<dbReference type="EMBL" id="ML977618">
    <property type="protein sequence ID" value="KAF1997014.1"/>
    <property type="molecule type" value="Genomic_DNA"/>
</dbReference>
<reference evidence="2" key="1">
    <citation type="journal article" date="2020" name="Stud. Mycol.">
        <title>101 Dothideomycetes genomes: a test case for predicting lifestyles and emergence of pathogens.</title>
        <authorList>
            <person name="Haridas S."/>
            <person name="Albert R."/>
            <person name="Binder M."/>
            <person name="Bloem J."/>
            <person name="Labutti K."/>
            <person name="Salamov A."/>
            <person name="Andreopoulos B."/>
            <person name="Baker S."/>
            <person name="Barry K."/>
            <person name="Bills G."/>
            <person name="Bluhm B."/>
            <person name="Cannon C."/>
            <person name="Castanera R."/>
            <person name="Culley D."/>
            <person name="Daum C."/>
            <person name="Ezra D."/>
            <person name="Gonzalez J."/>
            <person name="Henrissat B."/>
            <person name="Kuo A."/>
            <person name="Liang C."/>
            <person name="Lipzen A."/>
            <person name="Lutzoni F."/>
            <person name="Magnuson J."/>
            <person name="Mondo S."/>
            <person name="Nolan M."/>
            <person name="Ohm R."/>
            <person name="Pangilinan J."/>
            <person name="Park H.-J."/>
            <person name="Ramirez L."/>
            <person name="Alfaro M."/>
            <person name="Sun H."/>
            <person name="Tritt A."/>
            <person name="Yoshinaga Y."/>
            <person name="Zwiers L.-H."/>
            <person name="Turgeon B."/>
            <person name="Goodwin S."/>
            <person name="Spatafora J."/>
            <person name="Crous P."/>
            <person name="Grigoriev I."/>
        </authorList>
    </citation>
    <scope>NUCLEOTIDE SEQUENCE</scope>
    <source>
        <strain evidence="2">CBS 123094</strain>
    </source>
</reference>
<keyword evidence="3" id="KW-1185">Reference proteome</keyword>
<evidence type="ECO:0000313" key="3">
    <source>
        <dbReference type="Proteomes" id="UP000799779"/>
    </source>
</evidence>